<dbReference type="AlphaFoldDB" id="A0A3B0W8H8"/>
<name>A0A3B0W8H8_9ZZZZ</name>
<feature type="domain" description="ISXO2-like transposase" evidence="1">
    <location>
        <begin position="144"/>
        <end position="308"/>
    </location>
</feature>
<evidence type="ECO:0000313" key="2">
    <source>
        <dbReference type="EMBL" id="VAW47512.1"/>
    </source>
</evidence>
<sequence length="342" mass="39289">MVSSKEIKELFSRLPLGTQEALLEELLQDQELQGKVLVDATKEVSSKRKKKPCPHCSSTSVYRRGQQKGVPMYSCKDCLKWYSETTGTPLYEIKLKNKWQSYLKCMEQGMPIKKIAKELGICIQTSFDWRHKILSSLEQFAPVELSNEIECDELELALNNKGSRDLDRAPRKRGSDFKRNQGKDSITVVQVVTAVERKGDKYLRAVATKRLSKQDISEVLDHKLADDATLITDKHPSYKAYAKGKPSLRHKALVAKDHVDKKDKTIHLQKVNNTHAQLRKFLHPFNGVSSKYLQNYLNWYAYADKIQDSKQTIKQWLIAILSADQGYQLFELFKQNAVLIRT</sequence>
<protein>
    <recommendedName>
        <fullName evidence="1">ISXO2-like transposase domain-containing protein</fullName>
    </recommendedName>
</protein>
<accession>A0A3B0W8H8</accession>
<dbReference type="InterPro" id="IPR024445">
    <property type="entry name" value="Tnp_ISXO2-like"/>
</dbReference>
<dbReference type="Pfam" id="PF12762">
    <property type="entry name" value="DDE_Tnp_IS1595"/>
    <property type="match status" value="1"/>
</dbReference>
<dbReference type="NCBIfam" id="NF033547">
    <property type="entry name" value="transpos_IS1595"/>
    <property type="match status" value="1"/>
</dbReference>
<reference evidence="2" key="1">
    <citation type="submission" date="2018-06" db="EMBL/GenBank/DDBJ databases">
        <authorList>
            <person name="Zhirakovskaya E."/>
        </authorList>
    </citation>
    <scope>NUCLEOTIDE SEQUENCE</scope>
</reference>
<dbReference type="EMBL" id="UOFB01000204">
    <property type="protein sequence ID" value="VAW47512.1"/>
    <property type="molecule type" value="Genomic_DNA"/>
</dbReference>
<gene>
    <name evidence="2" type="ORF">MNBD_GAMMA04-1010</name>
</gene>
<evidence type="ECO:0000259" key="1">
    <source>
        <dbReference type="SMART" id="SM01126"/>
    </source>
</evidence>
<proteinExistence type="predicted"/>
<organism evidence="2">
    <name type="scientific">hydrothermal vent metagenome</name>
    <dbReference type="NCBI Taxonomy" id="652676"/>
    <lineage>
        <taxon>unclassified sequences</taxon>
        <taxon>metagenomes</taxon>
        <taxon>ecological metagenomes</taxon>
    </lineage>
</organism>
<dbReference type="SMART" id="SM01126">
    <property type="entry name" value="DDE_Tnp_IS1595"/>
    <property type="match status" value="1"/>
</dbReference>